<name>A0ABU7W3Z7_9FLAO</name>
<gene>
    <name evidence="2" type="ORF">V1468_05050</name>
</gene>
<feature type="transmembrane region" description="Helical" evidence="1">
    <location>
        <begin position="7"/>
        <end position="28"/>
    </location>
</feature>
<dbReference type="Proteomes" id="UP001356704">
    <property type="component" value="Unassembled WGS sequence"/>
</dbReference>
<comment type="caution">
    <text evidence="2">The sequence shown here is derived from an EMBL/GenBank/DDBJ whole genome shotgun (WGS) entry which is preliminary data.</text>
</comment>
<evidence type="ECO:0000313" key="3">
    <source>
        <dbReference type="Proteomes" id="UP001356704"/>
    </source>
</evidence>
<sequence length="72" mass="8528">MNFLEKLPDLILSGILLFFWNKYIVTTLVKKVVQLNPDNDWLAANQHIFIKGFQTFYWTSYIMIIIAFLVSE</sequence>
<keyword evidence="3" id="KW-1185">Reference proteome</keyword>
<evidence type="ECO:0000313" key="2">
    <source>
        <dbReference type="EMBL" id="MEF3078365.1"/>
    </source>
</evidence>
<feature type="transmembrane region" description="Helical" evidence="1">
    <location>
        <begin position="48"/>
        <end position="70"/>
    </location>
</feature>
<proteinExistence type="predicted"/>
<keyword evidence="1" id="KW-0472">Membrane</keyword>
<dbReference type="EMBL" id="JAZHOU010000001">
    <property type="protein sequence ID" value="MEF3078365.1"/>
    <property type="molecule type" value="Genomic_DNA"/>
</dbReference>
<organism evidence="2 3">
    <name type="scientific">Winogradskyella poriferorum</name>
    <dbReference type="NCBI Taxonomy" id="307627"/>
    <lineage>
        <taxon>Bacteria</taxon>
        <taxon>Pseudomonadati</taxon>
        <taxon>Bacteroidota</taxon>
        <taxon>Flavobacteriia</taxon>
        <taxon>Flavobacteriales</taxon>
        <taxon>Flavobacteriaceae</taxon>
        <taxon>Winogradskyella</taxon>
    </lineage>
</organism>
<accession>A0ABU7W3Z7</accession>
<keyword evidence="1" id="KW-1133">Transmembrane helix</keyword>
<reference evidence="2 3" key="1">
    <citation type="submission" date="2024-02" db="EMBL/GenBank/DDBJ databases">
        <title>Winogradskyella poriferorum JCM 12885.</title>
        <authorList>
            <person name="Zhang D.-F."/>
            <person name="Fu Z.-Y."/>
        </authorList>
    </citation>
    <scope>NUCLEOTIDE SEQUENCE [LARGE SCALE GENOMIC DNA]</scope>
    <source>
        <strain evidence="2 3">JCM 12885</strain>
    </source>
</reference>
<protein>
    <submittedName>
        <fullName evidence="2">Uncharacterized protein</fullName>
    </submittedName>
</protein>
<dbReference type="RefSeq" id="WP_331809140.1">
    <property type="nucleotide sequence ID" value="NZ_JAZHOU010000001.1"/>
</dbReference>
<evidence type="ECO:0000256" key="1">
    <source>
        <dbReference type="SAM" id="Phobius"/>
    </source>
</evidence>
<keyword evidence="1" id="KW-0812">Transmembrane</keyword>